<name>A0A2P7U325_9NEIS</name>
<evidence type="ECO:0000313" key="2">
    <source>
        <dbReference type="Proteomes" id="UP000241868"/>
    </source>
</evidence>
<protein>
    <submittedName>
        <fullName evidence="1">Uncharacterized protein</fullName>
    </submittedName>
</protein>
<proteinExistence type="predicted"/>
<reference evidence="1 2" key="1">
    <citation type="submission" date="2018-03" db="EMBL/GenBank/DDBJ databases">
        <title>Neisseria weixii sp. nov., isolated from the intestinal contents of Tibetan Plateau pika (Ochotona curzoniae) in Yushu, Qinghai Province, China.</title>
        <authorList>
            <person name="Gui Z."/>
        </authorList>
    </citation>
    <scope>NUCLEOTIDE SEQUENCE [LARGE SCALE GENOMIC DNA]</scope>
    <source>
        <strain evidence="1 2">ATCC 51483</strain>
    </source>
</reference>
<dbReference type="RefSeq" id="WP_106740028.1">
    <property type="nucleotide sequence ID" value="NZ_PXYY01000004.1"/>
</dbReference>
<comment type="caution">
    <text evidence="1">The sequence shown here is derived from an EMBL/GenBank/DDBJ whole genome shotgun (WGS) entry which is preliminary data.</text>
</comment>
<sequence length="79" mass="9300">MFFDQYVQTQYFQLLISNKKADFYHLIWVIIGRWDGKTGGHIPICAEKQAKKPFRRPFRLQRAQKKLPEQHLGVAVPTA</sequence>
<organism evidence="1 2">
    <name type="scientific">Neisseria iguanae</name>
    <dbReference type="NCBI Taxonomy" id="90242"/>
    <lineage>
        <taxon>Bacteria</taxon>
        <taxon>Pseudomonadati</taxon>
        <taxon>Pseudomonadota</taxon>
        <taxon>Betaproteobacteria</taxon>
        <taxon>Neisseriales</taxon>
        <taxon>Neisseriaceae</taxon>
        <taxon>Neisseria</taxon>
    </lineage>
</organism>
<dbReference type="Proteomes" id="UP000241868">
    <property type="component" value="Unassembled WGS sequence"/>
</dbReference>
<accession>A0A2P7U325</accession>
<gene>
    <name evidence="1" type="ORF">C7N83_01195</name>
</gene>
<dbReference type="EMBL" id="PXYY01000004">
    <property type="protein sequence ID" value="PSJ81323.1"/>
    <property type="molecule type" value="Genomic_DNA"/>
</dbReference>
<evidence type="ECO:0000313" key="1">
    <source>
        <dbReference type="EMBL" id="PSJ81323.1"/>
    </source>
</evidence>
<keyword evidence="2" id="KW-1185">Reference proteome</keyword>
<dbReference type="AlphaFoldDB" id="A0A2P7U325"/>